<evidence type="ECO:0000256" key="3">
    <source>
        <dbReference type="ARBA" id="ARBA00022989"/>
    </source>
</evidence>
<evidence type="ECO:0000256" key="4">
    <source>
        <dbReference type="ARBA" id="ARBA00023136"/>
    </source>
</evidence>
<keyword evidence="3 5" id="KW-1133">Transmembrane helix</keyword>
<reference evidence="6 7" key="1">
    <citation type="journal article" date="2014" name="Int. J. Syst. Evol. Microbiol.">
        <title>Complete genome sequence of Corynebacterium casei LMG S-19264T (=DSM 44701T), isolated from a smear-ripened cheese.</title>
        <authorList>
            <consortium name="US DOE Joint Genome Institute (JGI-PGF)"/>
            <person name="Walter F."/>
            <person name="Albersmeier A."/>
            <person name="Kalinowski J."/>
            <person name="Ruckert C."/>
        </authorList>
    </citation>
    <scope>NUCLEOTIDE SEQUENCE [LARGE SCALE GENOMIC DNA]</scope>
    <source>
        <strain evidence="6 7">CGMCC 1.9161</strain>
    </source>
</reference>
<evidence type="ECO:0000313" key="6">
    <source>
        <dbReference type="EMBL" id="GGK31060.1"/>
    </source>
</evidence>
<comment type="caution">
    <text evidence="6">The sequence shown here is derived from an EMBL/GenBank/DDBJ whole genome shotgun (WGS) entry which is preliminary data.</text>
</comment>
<evidence type="ECO:0008006" key="8">
    <source>
        <dbReference type="Google" id="ProtNLM"/>
    </source>
</evidence>
<dbReference type="NCBIfam" id="NF037968">
    <property type="entry name" value="SemiSWEET_2"/>
    <property type="match status" value="1"/>
</dbReference>
<dbReference type="InterPro" id="IPR006603">
    <property type="entry name" value="PQ-loop_rpt"/>
</dbReference>
<proteinExistence type="predicted"/>
<accession>A0A917Q6A0</accession>
<dbReference type="GO" id="GO:0016020">
    <property type="term" value="C:membrane"/>
    <property type="evidence" value="ECO:0007669"/>
    <property type="project" value="UniProtKB-SubCell"/>
</dbReference>
<dbReference type="EMBL" id="BMMF01000004">
    <property type="protein sequence ID" value="GGK31060.1"/>
    <property type="molecule type" value="Genomic_DNA"/>
</dbReference>
<evidence type="ECO:0000256" key="5">
    <source>
        <dbReference type="SAM" id="Phobius"/>
    </source>
</evidence>
<gene>
    <name evidence="6" type="ORF">GCM10011322_17080</name>
</gene>
<evidence type="ECO:0000256" key="1">
    <source>
        <dbReference type="ARBA" id="ARBA00004141"/>
    </source>
</evidence>
<dbReference type="Pfam" id="PF04193">
    <property type="entry name" value="PQ-loop"/>
    <property type="match status" value="1"/>
</dbReference>
<name>A0A917Q6A0_9HYPH</name>
<feature type="transmembrane region" description="Helical" evidence="5">
    <location>
        <begin position="60"/>
        <end position="81"/>
    </location>
</feature>
<feature type="transmembrane region" description="Helical" evidence="5">
    <location>
        <begin position="87"/>
        <end position="107"/>
    </location>
</feature>
<keyword evidence="7" id="KW-1185">Reference proteome</keyword>
<dbReference type="Gene3D" id="1.20.1280.290">
    <property type="match status" value="1"/>
</dbReference>
<keyword evidence="2 5" id="KW-0812">Transmembrane</keyword>
<dbReference type="Proteomes" id="UP000600449">
    <property type="component" value="Unassembled WGS sequence"/>
</dbReference>
<organism evidence="6 7">
    <name type="scientific">Salinarimonas ramus</name>
    <dbReference type="NCBI Taxonomy" id="690164"/>
    <lineage>
        <taxon>Bacteria</taxon>
        <taxon>Pseudomonadati</taxon>
        <taxon>Pseudomonadota</taxon>
        <taxon>Alphaproteobacteria</taxon>
        <taxon>Hyphomicrobiales</taxon>
        <taxon>Salinarimonadaceae</taxon>
        <taxon>Salinarimonas</taxon>
    </lineage>
</organism>
<evidence type="ECO:0000256" key="2">
    <source>
        <dbReference type="ARBA" id="ARBA00022692"/>
    </source>
</evidence>
<evidence type="ECO:0000313" key="7">
    <source>
        <dbReference type="Proteomes" id="UP000600449"/>
    </source>
</evidence>
<dbReference type="InterPro" id="IPR047662">
    <property type="entry name" value="SemiSWEET"/>
</dbReference>
<protein>
    <recommendedName>
        <fullName evidence="8">MtN3 and saliva related transmembrane protein</fullName>
    </recommendedName>
</protein>
<dbReference type="AlphaFoldDB" id="A0A917Q6A0"/>
<sequence length="112" mass="12151">MQRRLRAGANGPNEEASPPVEARIPMSMLPSFEIVGALAATLTTICWLPQAFRTIRTRETRAISALTQAIFALGLALWLVYGLAIGSWPIIVANALTFVLVSTILALKLRYG</sequence>
<keyword evidence="4 5" id="KW-0472">Membrane</keyword>
<dbReference type="GO" id="GO:0051119">
    <property type="term" value="F:sugar transmembrane transporter activity"/>
    <property type="evidence" value="ECO:0007669"/>
    <property type="project" value="InterPro"/>
</dbReference>
<comment type="subcellular location">
    <subcellularLocation>
        <location evidence="1">Membrane</location>
        <topology evidence="1">Multi-pass membrane protein</topology>
    </subcellularLocation>
</comment>